<dbReference type="PANTHER" id="PTHR40448">
    <property type="entry name" value="TWO-COMPONENT SENSOR HISTIDINE KINASE"/>
    <property type="match status" value="1"/>
</dbReference>
<dbReference type="InterPro" id="IPR036890">
    <property type="entry name" value="HATPase_C_sf"/>
</dbReference>
<dbReference type="AlphaFoldDB" id="A0A1M6NXB2"/>
<dbReference type="SUPFAM" id="SSF55874">
    <property type="entry name" value="ATPase domain of HSP90 chaperone/DNA topoisomerase II/histidine kinase"/>
    <property type="match status" value="1"/>
</dbReference>
<dbReference type="STRING" id="1121950.SAMN02745243_01953"/>
<dbReference type="Proteomes" id="UP000184301">
    <property type="component" value="Unassembled WGS sequence"/>
</dbReference>
<evidence type="ECO:0000313" key="3">
    <source>
        <dbReference type="Proteomes" id="UP000184301"/>
    </source>
</evidence>
<dbReference type="PANTHER" id="PTHR40448:SF1">
    <property type="entry name" value="TWO-COMPONENT SENSOR HISTIDINE KINASE"/>
    <property type="match status" value="1"/>
</dbReference>
<keyword evidence="3" id="KW-1185">Reference proteome</keyword>
<name>A0A1M6NXB2_9FIRM</name>
<dbReference type="InterPro" id="IPR032834">
    <property type="entry name" value="NatK-like_C"/>
</dbReference>
<organism evidence="2 3">
    <name type="scientific">Hespellia stercorisuis DSM 15480</name>
    <dbReference type="NCBI Taxonomy" id="1121950"/>
    <lineage>
        <taxon>Bacteria</taxon>
        <taxon>Bacillati</taxon>
        <taxon>Bacillota</taxon>
        <taxon>Clostridia</taxon>
        <taxon>Lachnospirales</taxon>
        <taxon>Lachnospiraceae</taxon>
        <taxon>Hespellia</taxon>
    </lineage>
</organism>
<protein>
    <submittedName>
        <fullName evidence="2">GHKL domain-containing protein</fullName>
    </submittedName>
</protein>
<proteinExistence type="predicted"/>
<dbReference type="OrthoDB" id="9816523at2"/>
<dbReference type="GO" id="GO:0042802">
    <property type="term" value="F:identical protein binding"/>
    <property type="evidence" value="ECO:0007669"/>
    <property type="project" value="TreeGrafter"/>
</dbReference>
<feature type="domain" description="Sensor histidine kinase NatK-like C-terminal" evidence="1">
    <location>
        <begin position="31"/>
        <end position="133"/>
    </location>
</feature>
<accession>A0A1M6NXB2</accession>
<dbReference type="EMBL" id="FQZY01000025">
    <property type="protein sequence ID" value="SHK00323.1"/>
    <property type="molecule type" value="Genomic_DNA"/>
</dbReference>
<dbReference type="Gene3D" id="3.30.565.10">
    <property type="entry name" value="Histidine kinase-like ATPase, C-terminal domain"/>
    <property type="match status" value="1"/>
</dbReference>
<evidence type="ECO:0000313" key="2">
    <source>
        <dbReference type="EMBL" id="SHK00323.1"/>
    </source>
</evidence>
<dbReference type="Pfam" id="PF14501">
    <property type="entry name" value="HATPase_c_5"/>
    <property type="match status" value="1"/>
</dbReference>
<gene>
    <name evidence="2" type="ORF">SAMN02745243_01953</name>
</gene>
<evidence type="ECO:0000259" key="1">
    <source>
        <dbReference type="Pfam" id="PF14501"/>
    </source>
</evidence>
<sequence>MINSKYQQAEALKIDTFFHIDLEEALSISDIELCSLFANTMDNALEACAKINEPSLRKIEMKARCKNHFFSYQIANSYHGTLVTKNGTYLSDKADSKEHGLGLSQVSDIVRKYHGTLDICTEDEMFTVTCIIPL</sequence>
<reference evidence="2 3" key="1">
    <citation type="submission" date="2016-11" db="EMBL/GenBank/DDBJ databases">
        <authorList>
            <person name="Jaros S."/>
            <person name="Januszkiewicz K."/>
            <person name="Wedrychowicz H."/>
        </authorList>
    </citation>
    <scope>NUCLEOTIDE SEQUENCE [LARGE SCALE GENOMIC DNA]</scope>
    <source>
        <strain evidence="2 3">DSM 15480</strain>
    </source>
</reference>
<dbReference type="RefSeq" id="WP_073109321.1">
    <property type="nucleotide sequence ID" value="NZ_FQZY01000025.1"/>
</dbReference>
<dbReference type="CDD" id="cd16935">
    <property type="entry name" value="HATPase_AgrC-ComD-like"/>
    <property type="match status" value="1"/>
</dbReference>